<feature type="non-terminal residue" evidence="5">
    <location>
        <position position="1"/>
    </location>
</feature>
<protein>
    <submittedName>
        <fullName evidence="5">Acyltransferase domain-containing protein</fullName>
    </submittedName>
</protein>
<evidence type="ECO:0000313" key="6">
    <source>
        <dbReference type="Proteomes" id="UP000261811"/>
    </source>
</evidence>
<sequence>AAARGRAMAEHSTGGGAMAGLAAPADVVAPLLADGPVVIAGYNGPNQTVVAGPAAAVDAVVAGAERAGIDCTRLAVSHAFHSPLVAPAAEAFDAWLAGREFGPVEGRVVSTVTGEPLEPGADLRALLRRQIADPVRFGQALELAGKDVDLFVEVGPGRTLSALAGTALDVPAVALDTDDESLSSLLRVVGTAFVHGAPVDHGALFVGRLVRPVEIGAEFSFFASPCERAPEVSVGTVTRPAPGPSGPSGGDADAGAAPGEPAEGGALA</sequence>
<reference evidence="5 6" key="1">
    <citation type="submission" date="2018-08" db="EMBL/GenBank/DDBJ databases">
        <title>Actinomadura jelena sp. nov., a novel Actinomycete isolated from soil in Chad.</title>
        <authorList>
            <person name="Shi L."/>
        </authorList>
    </citation>
    <scope>NUCLEOTIDE SEQUENCE [LARGE SCALE GENOMIC DNA]</scope>
    <source>
        <strain evidence="5 6">NEAU-G17</strain>
    </source>
</reference>
<keyword evidence="2" id="KW-0597">Phosphoprotein</keyword>
<feature type="non-terminal residue" evidence="5">
    <location>
        <position position="268"/>
    </location>
</feature>
<evidence type="ECO:0000313" key="5">
    <source>
        <dbReference type="EMBL" id="RFU39321.1"/>
    </source>
</evidence>
<dbReference type="InterPro" id="IPR016035">
    <property type="entry name" value="Acyl_Trfase/lysoPLipase"/>
</dbReference>
<keyword evidence="5" id="KW-0012">Acyltransferase</keyword>
<keyword evidence="5" id="KW-0808">Transferase</keyword>
<evidence type="ECO:0000256" key="3">
    <source>
        <dbReference type="SAM" id="MobiDB-lite"/>
    </source>
</evidence>
<dbReference type="RefSeq" id="WP_117359478.1">
    <property type="nucleotide sequence ID" value="NZ_QURH01000415.1"/>
</dbReference>
<dbReference type="SMART" id="SM00827">
    <property type="entry name" value="PKS_AT"/>
    <property type="match status" value="1"/>
</dbReference>
<gene>
    <name evidence="5" type="ORF">DZF91_23030</name>
</gene>
<dbReference type="AlphaFoldDB" id="A0A372JH40"/>
<keyword evidence="6" id="KW-1185">Reference proteome</keyword>
<dbReference type="GO" id="GO:0006633">
    <property type="term" value="P:fatty acid biosynthetic process"/>
    <property type="evidence" value="ECO:0007669"/>
    <property type="project" value="TreeGrafter"/>
</dbReference>
<keyword evidence="1" id="KW-0596">Phosphopantetheine</keyword>
<proteinExistence type="predicted"/>
<comment type="caution">
    <text evidence="5">The sequence shown here is derived from an EMBL/GenBank/DDBJ whole genome shotgun (WGS) entry which is preliminary data.</text>
</comment>
<evidence type="ECO:0000256" key="1">
    <source>
        <dbReference type="ARBA" id="ARBA00022450"/>
    </source>
</evidence>
<dbReference type="GO" id="GO:0005737">
    <property type="term" value="C:cytoplasm"/>
    <property type="evidence" value="ECO:0007669"/>
    <property type="project" value="TreeGrafter"/>
</dbReference>
<feature type="domain" description="Malonyl-CoA:ACP transacylase (MAT)" evidence="4">
    <location>
        <begin position="1"/>
        <end position="188"/>
    </location>
</feature>
<accession>A0A372JH40</accession>
<evidence type="ECO:0000256" key="2">
    <source>
        <dbReference type="ARBA" id="ARBA00022553"/>
    </source>
</evidence>
<name>A0A372JH40_9ACTN</name>
<dbReference type="EMBL" id="QURH01000415">
    <property type="protein sequence ID" value="RFU39321.1"/>
    <property type="molecule type" value="Genomic_DNA"/>
</dbReference>
<dbReference type="OrthoDB" id="9778690at2"/>
<dbReference type="Proteomes" id="UP000261811">
    <property type="component" value="Unassembled WGS sequence"/>
</dbReference>
<feature type="compositionally biased region" description="Low complexity" evidence="3">
    <location>
        <begin position="250"/>
        <end position="268"/>
    </location>
</feature>
<dbReference type="GO" id="GO:0005886">
    <property type="term" value="C:plasma membrane"/>
    <property type="evidence" value="ECO:0007669"/>
    <property type="project" value="TreeGrafter"/>
</dbReference>
<organism evidence="5 6">
    <name type="scientific">Actinomadura logoneensis</name>
    <dbReference type="NCBI Taxonomy" id="2293572"/>
    <lineage>
        <taxon>Bacteria</taxon>
        <taxon>Bacillati</taxon>
        <taxon>Actinomycetota</taxon>
        <taxon>Actinomycetes</taxon>
        <taxon>Streptosporangiales</taxon>
        <taxon>Thermomonosporaceae</taxon>
        <taxon>Actinomadura</taxon>
    </lineage>
</organism>
<dbReference type="Pfam" id="PF00698">
    <property type="entry name" value="Acyl_transf_1"/>
    <property type="match status" value="1"/>
</dbReference>
<feature type="region of interest" description="Disordered" evidence="3">
    <location>
        <begin position="233"/>
        <end position="268"/>
    </location>
</feature>
<dbReference type="PANTHER" id="PTHR43775:SF37">
    <property type="entry name" value="SI:DKEY-61P9.11"/>
    <property type="match status" value="1"/>
</dbReference>
<dbReference type="InterPro" id="IPR050091">
    <property type="entry name" value="PKS_NRPS_Biosynth_Enz"/>
</dbReference>
<dbReference type="Gene3D" id="3.40.366.10">
    <property type="entry name" value="Malonyl-Coenzyme A Acyl Carrier Protein, domain 2"/>
    <property type="match status" value="1"/>
</dbReference>
<dbReference type="SUPFAM" id="SSF52151">
    <property type="entry name" value="FabD/lysophospholipase-like"/>
    <property type="match status" value="1"/>
</dbReference>
<dbReference type="InterPro" id="IPR014043">
    <property type="entry name" value="Acyl_transferase_dom"/>
</dbReference>
<dbReference type="InterPro" id="IPR001227">
    <property type="entry name" value="Ac_transferase_dom_sf"/>
</dbReference>
<dbReference type="PANTHER" id="PTHR43775">
    <property type="entry name" value="FATTY ACID SYNTHASE"/>
    <property type="match status" value="1"/>
</dbReference>
<dbReference type="GO" id="GO:0071770">
    <property type="term" value="P:DIM/DIP cell wall layer assembly"/>
    <property type="evidence" value="ECO:0007669"/>
    <property type="project" value="TreeGrafter"/>
</dbReference>
<dbReference type="GO" id="GO:0004312">
    <property type="term" value="F:fatty acid synthase activity"/>
    <property type="evidence" value="ECO:0007669"/>
    <property type="project" value="TreeGrafter"/>
</dbReference>
<evidence type="ECO:0000259" key="4">
    <source>
        <dbReference type="SMART" id="SM00827"/>
    </source>
</evidence>